<gene>
    <name evidence="2" type="ORF">C0184_16435</name>
</gene>
<accession>A0A2J6WRY3</accession>
<dbReference type="PANTHER" id="PTHR46361:SF3">
    <property type="entry name" value="ELECTRON CARRIER_ PROTEIN DISULFIDE OXIDOREDUCTASE"/>
    <property type="match status" value="1"/>
</dbReference>
<protein>
    <submittedName>
        <fullName evidence="2">DUF547 domain-containing protein</fullName>
    </submittedName>
</protein>
<dbReference type="Pfam" id="PF04784">
    <property type="entry name" value="DUF547"/>
    <property type="match status" value="1"/>
</dbReference>
<dbReference type="Proteomes" id="UP000243376">
    <property type="component" value="Unassembled WGS sequence"/>
</dbReference>
<evidence type="ECO:0000259" key="1">
    <source>
        <dbReference type="Pfam" id="PF04784"/>
    </source>
</evidence>
<sequence length="290" mass="32579">MNQLIRLREAMLGLVIGKRANDVLNRGPASATVVDGGALAGAIKRAVNQFKALAMDETGTQVNYDRLRDHPAYQAFRHELTPQLQTFDPTTLPDRATRLAFWINLYNTLVIDAVIAFAVKQSVADELAGLSFFQAAAYVIGGQRCSLNDIEHGILRANRGHPFIPGPQFAADDPRLAWVIDPPDPRIHFALNCASRSCPPIAVYSVDQIDHQLDMALRHFVATDVTVDPERGEIHVSRIFDWYREDFGGLQGIVQLLRHALPDDERRAWLSQTQRGRFVFRPYNWALNRS</sequence>
<comment type="caution">
    <text evidence="2">The sequence shown here is derived from an EMBL/GenBank/DDBJ whole genome shotgun (WGS) entry which is preliminary data.</text>
</comment>
<dbReference type="AlphaFoldDB" id="A0A2J6WRY3"/>
<reference evidence="2 3" key="1">
    <citation type="submission" date="2018-01" db="EMBL/GenBank/DDBJ databases">
        <title>Metagenomic assembled genomes from two thermal pools in the Uzon Caldera, Kamchatka, Russia.</title>
        <authorList>
            <person name="Wilkins L."/>
            <person name="Ettinger C."/>
        </authorList>
    </citation>
    <scope>NUCLEOTIDE SEQUENCE [LARGE SCALE GENOMIC DNA]</scope>
    <source>
        <strain evidence="2">ZAV-02</strain>
    </source>
</reference>
<dbReference type="PANTHER" id="PTHR46361">
    <property type="entry name" value="ELECTRON CARRIER/ PROTEIN DISULFIDE OXIDOREDUCTASE"/>
    <property type="match status" value="1"/>
</dbReference>
<evidence type="ECO:0000313" key="3">
    <source>
        <dbReference type="Proteomes" id="UP000243376"/>
    </source>
</evidence>
<evidence type="ECO:0000313" key="2">
    <source>
        <dbReference type="EMBL" id="PMP73151.1"/>
    </source>
</evidence>
<feature type="domain" description="DUF547" evidence="1">
    <location>
        <begin position="95"/>
        <end position="221"/>
    </location>
</feature>
<proteinExistence type="predicted"/>
<dbReference type="InterPro" id="IPR006869">
    <property type="entry name" value="DUF547"/>
</dbReference>
<name>A0A2J6WRY3_9CHLR</name>
<organism evidence="2 3">
    <name type="scientific">Chloroflexus aggregans</name>
    <dbReference type="NCBI Taxonomy" id="152260"/>
    <lineage>
        <taxon>Bacteria</taxon>
        <taxon>Bacillati</taxon>
        <taxon>Chloroflexota</taxon>
        <taxon>Chloroflexia</taxon>
        <taxon>Chloroflexales</taxon>
        <taxon>Chloroflexineae</taxon>
        <taxon>Chloroflexaceae</taxon>
        <taxon>Chloroflexus</taxon>
    </lineage>
</organism>
<dbReference type="EMBL" id="PNIQ01001105">
    <property type="protein sequence ID" value="PMP73151.1"/>
    <property type="molecule type" value="Genomic_DNA"/>
</dbReference>